<protein>
    <submittedName>
        <fullName evidence="3">WD_REPEATS_REGION domain-containing protein</fullName>
    </submittedName>
</protein>
<evidence type="ECO:0000313" key="1">
    <source>
        <dbReference type="EMBL" id="VDN37865.1"/>
    </source>
</evidence>
<dbReference type="GO" id="GO:0045159">
    <property type="term" value="F:myosin II binding"/>
    <property type="evidence" value="ECO:0007669"/>
    <property type="project" value="TreeGrafter"/>
</dbReference>
<dbReference type="GO" id="GO:0006893">
    <property type="term" value="P:Golgi to plasma membrane transport"/>
    <property type="evidence" value="ECO:0007669"/>
    <property type="project" value="TreeGrafter"/>
</dbReference>
<dbReference type="WBParaSite" id="GPUH_0002128201-mRNA-1">
    <property type="protein sequence ID" value="GPUH_0002128201-mRNA-1"/>
    <property type="gene ID" value="GPUH_0002128201"/>
</dbReference>
<reference evidence="3" key="1">
    <citation type="submission" date="2016-06" db="UniProtKB">
        <authorList>
            <consortium name="WormBaseParasite"/>
        </authorList>
    </citation>
    <scope>IDENTIFICATION</scope>
</reference>
<organism evidence="3">
    <name type="scientific">Gongylonema pulchrum</name>
    <dbReference type="NCBI Taxonomy" id="637853"/>
    <lineage>
        <taxon>Eukaryota</taxon>
        <taxon>Metazoa</taxon>
        <taxon>Ecdysozoa</taxon>
        <taxon>Nematoda</taxon>
        <taxon>Chromadorea</taxon>
        <taxon>Rhabditida</taxon>
        <taxon>Spirurina</taxon>
        <taxon>Spiruromorpha</taxon>
        <taxon>Spiruroidea</taxon>
        <taxon>Gongylonematidae</taxon>
        <taxon>Gongylonema</taxon>
    </lineage>
</organism>
<sequence length="127" mass="14361">MAYDAVQRLLAVGTGHGVVRIVGDVGVDYCLKHESDAAVLHIQFLMNEGALVTACRDDLIHLWNFRQKVPEVLHSIQLTKEQVTCINHPFQSKWLYLGTERGNIYFVSVATFTLSTYVINWNKAIDL</sequence>
<evidence type="ECO:0000313" key="3">
    <source>
        <dbReference type="WBParaSite" id="GPUH_0002128201-mRNA-1"/>
    </source>
</evidence>
<reference evidence="1 2" key="2">
    <citation type="submission" date="2018-11" db="EMBL/GenBank/DDBJ databases">
        <authorList>
            <consortium name="Pathogen Informatics"/>
        </authorList>
    </citation>
    <scope>NUCLEOTIDE SEQUENCE [LARGE SCALE GENOMIC DNA]</scope>
</reference>
<name>A0A183EJW6_9BILA</name>
<dbReference type="PANTHER" id="PTHR10241">
    <property type="entry name" value="LETHAL 2 GIANT LARVAE PROTEIN"/>
    <property type="match status" value="1"/>
</dbReference>
<dbReference type="GO" id="GO:0031201">
    <property type="term" value="C:SNARE complex"/>
    <property type="evidence" value="ECO:0007669"/>
    <property type="project" value="TreeGrafter"/>
</dbReference>
<dbReference type="InterPro" id="IPR036322">
    <property type="entry name" value="WD40_repeat_dom_sf"/>
</dbReference>
<dbReference type="GO" id="GO:0019905">
    <property type="term" value="F:syntaxin binding"/>
    <property type="evidence" value="ECO:0007669"/>
    <property type="project" value="TreeGrafter"/>
</dbReference>
<dbReference type="InterPro" id="IPR015943">
    <property type="entry name" value="WD40/YVTN_repeat-like_dom_sf"/>
</dbReference>
<evidence type="ECO:0000313" key="2">
    <source>
        <dbReference type="Proteomes" id="UP000271098"/>
    </source>
</evidence>
<keyword evidence="2" id="KW-1185">Reference proteome</keyword>
<dbReference type="Gene3D" id="2.130.10.10">
    <property type="entry name" value="YVTN repeat-like/Quinoprotein amine dehydrogenase"/>
    <property type="match status" value="1"/>
</dbReference>
<dbReference type="PANTHER" id="PTHR10241:SF25">
    <property type="entry name" value="TOMOSYN, ISOFORM C"/>
    <property type="match status" value="1"/>
</dbReference>
<dbReference type="SUPFAM" id="SSF50978">
    <property type="entry name" value="WD40 repeat-like"/>
    <property type="match status" value="1"/>
</dbReference>
<accession>A0A183EJW6</accession>
<dbReference type="GO" id="GO:0006887">
    <property type="term" value="P:exocytosis"/>
    <property type="evidence" value="ECO:0007669"/>
    <property type="project" value="TreeGrafter"/>
</dbReference>
<gene>
    <name evidence="1" type="ORF">GPUH_LOCUS21257</name>
</gene>
<dbReference type="AlphaFoldDB" id="A0A183EJW6"/>
<dbReference type="Proteomes" id="UP000271098">
    <property type="component" value="Unassembled WGS sequence"/>
</dbReference>
<proteinExistence type="predicted"/>
<dbReference type="EMBL" id="UYRT01092167">
    <property type="protein sequence ID" value="VDN37865.1"/>
    <property type="molecule type" value="Genomic_DNA"/>
</dbReference>
<dbReference type="OrthoDB" id="19944at2759"/>
<dbReference type="GO" id="GO:0005886">
    <property type="term" value="C:plasma membrane"/>
    <property type="evidence" value="ECO:0007669"/>
    <property type="project" value="TreeGrafter"/>
</dbReference>
<dbReference type="GO" id="GO:0005096">
    <property type="term" value="F:GTPase activator activity"/>
    <property type="evidence" value="ECO:0007669"/>
    <property type="project" value="TreeGrafter"/>
</dbReference>